<name>A0A6A4RT64_SCOMX</name>
<feature type="region of interest" description="Disordered" evidence="1">
    <location>
        <begin position="30"/>
        <end position="54"/>
    </location>
</feature>
<organism evidence="2 3">
    <name type="scientific">Scophthalmus maximus</name>
    <name type="common">Turbot</name>
    <name type="synonym">Psetta maxima</name>
    <dbReference type="NCBI Taxonomy" id="52904"/>
    <lineage>
        <taxon>Eukaryota</taxon>
        <taxon>Metazoa</taxon>
        <taxon>Chordata</taxon>
        <taxon>Craniata</taxon>
        <taxon>Vertebrata</taxon>
        <taxon>Euteleostomi</taxon>
        <taxon>Actinopterygii</taxon>
        <taxon>Neopterygii</taxon>
        <taxon>Teleostei</taxon>
        <taxon>Neoteleostei</taxon>
        <taxon>Acanthomorphata</taxon>
        <taxon>Carangaria</taxon>
        <taxon>Pleuronectiformes</taxon>
        <taxon>Pleuronectoidei</taxon>
        <taxon>Scophthalmidae</taxon>
        <taxon>Scophthalmus</taxon>
    </lineage>
</organism>
<evidence type="ECO:0000313" key="3">
    <source>
        <dbReference type="Proteomes" id="UP000438429"/>
    </source>
</evidence>
<feature type="region of interest" description="Disordered" evidence="1">
    <location>
        <begin position="114"/>
        <end position="141"/>
    </location>
</feature>
<feature type="region of interest" description="Disordered" evidence="1">
    <location>
        <begin position="1"/>
        <end position="20"/>
    </location>
</feature>
<feature type="compositionally biased region" description="Low complexity" evidence="1">
    <location>
        <begin position="1"/>
        <end position="12"/>
    </location>
</feature>
<comment type="caution">
    <text evidence="2">The sequence shown here is derived from an EMBL/GenBank/DDBJ whole genome shotgun (WGS) entry which is preliminary data.</text>
</comment>
<proteinExistence type="predicted"/>
<dbReference type="AlphaFoldDB" id="A0A6A4RT64"/>
<reference evidence="2 3" key="1">
    <citation type="submission" date="2019-06" db="EMBL/GenBank/DDBJ databases">
        <title>Draft genomes of female and male turbot (Scophthalmus maximus).</title>
        <authorList>
            <person name="Xu H."/>
            <person name="Xu X.-W."/>
            <person name="Shao C."/>
            <person name="Chen S."/>
        </authorList>
    </citation>
    <scope>NUCLEOTIDE SEQUENCE [LARGE SCALE GENOMIC DNA]</scope>
    <source>
        <strain evidence="2">Ysfricsl-2016a</strain>
        <tissue evidence="2">Blood</tissue>
    </source>
</reference>
<feature type="compositionally biased region" description="Pro residues" evidence="1">
    <location>
        <begin position="118"/>
        <end position="131"/>
    </location>
</feature>
<dbReference type="Proteomes" id="UP000438429">
    <property type="component" value="Unassembled WGS sequence"/>
</dbReference>
<accession>A0A6A4RT64</accession>
<evidence type="ECO:0000313" key="2">
    <source>
        <dbReference type="EMBL" id="KAF0025203.1"/>
    </source>
</evidence>
<feature type="compositionally biased region" description="Low complexity" evidence="1">
    <location>
        <begin position="132"/>
        <end position="141"/>
    </location>
</feature>
<sequence length="141" mass="15212">MLPAAGLGAPAPRKTDSRRWEATELRVCLPSETPSPVLQQPGAGSTDASSVSAHQFIHKPIRTQSQPFSVKGDTHSDADGSNFIKKLRLLRVRSKATRFLIELIYNDYKNESDMMEPGPTPTAHCPPPPWPAAHGAADSSG</sequence>
<protein>
    <submittedName>
        <fullName evidence="2">Uncharacterized protein</fullName>
    </submittedName>
</protein>
<evidence type="ECO:0000256" key="1">
    <source>
        <dbReference type="SAM" id="MobiDB-lite"/>
    </source>
</evidence>
<gene>
    <name evidence="2" type="ORF">F2P81_022084</name>
</gene>
<dbReference type="EMBL" id="VEVO01000020">
    <property type="protein sequence ID" value="KAF0025203.1"/>
    <property type="molecule type" value="Genomic_DNA"/>
</dbReference>
<feature type="compositionally biased region" description="Polar residues" evidence="1">
    <location>
        <begin position="32"/>
        <end position="53"/>
    </location>
</feature>